<dbReference type="CDD" id="cd00063">
    <property type="entry name" value="FN3"/>
    <property type="match status" value="1"/>
</dbReference>
<dbReference type="AlphaFoldDB" id="A0A671V1S4"/>
<dbReference type="GeneTree" id="ENSGT00940000169112"/>
<evidence type="ECO:0000313" key="3">
    <source>
        <dbReference type="Ensembl" id="ENSSAUP00010020682.1"/>
    </source>
</evidence>
<feature type="domain" description="Fibronectin type-III" evidence="2">
    <location>
        <begin position="102"/>
        <end position="190"/>
    </location>
</feature>
<evidence type="ECO:0000313" key="4">
    <source>
        <dbReference type="Proteomes" id="UP000472265"/>
    </source>
</evidence>
<protein>
    <recommendedName>
        <fullName evidence="2">Fibronectin type-III domain-containing protein</fullName>
    </recommendedName>
</protein>
<name>A0A671V1S4_SPAAU</name>
<organism evidence="3 4">
    <name type="scientific">Sparus aurata</name>
    <name type="common">Gilthead sea bream</name>
    <dbReference type="NCBI Taxonomy" id="8175"/>
    <lineage>
        <taxon>Eukaryota</taxon>
        <taxon>Metazoa</taxon>
        <taxon>Chordata</taxon>
        <taxon>Craniata</taxon>
        <taxon>Vertebrata</taxon>
        <taxon>Euteleostomi</taxon>
        <taxon>Actinopterygii</taxon>
        <taxon>Neopterygii</taxon>
        <taxon>Teleostei</taxon>
        <taxon>Neoteleostei</taxon>
        <taxon>Acanthomorphata</taxon>
        <taxon>Eupercaria</taxon>
        <taxon>Spariformes</taxon>
        <taxon>Sparidae</taxon>
        <taxon>Sparus</taxon>
    </lineage>
</organism>
<reference evidence="3" key="2">
    <citation type="submission" date="2025-08" db="UniProtKB">
        <authorList>
            <consortium name="Ensembl"/>
        </authorList>
    </citation>
    <scope>IDENTIFICATION</scope>
</reference>
<dbReference type="OMA" id="GFLTHYK"/>
<reference evidence="3" key="1">
    <citation type="submission" date="2021-04" db="EMBL/GenBank/DDBJ databases">
        <authorList>
            <consortium name="Wellcome Sanger Institute Data Sharing"/>
        </authorList>
    </citation>
    <scope>NUCLEOTIDE SEQUENCE [LARGE SCALE GENOMIC DNA]</scope>
</reference>
<dbReference type="Proteomes" id="UP000472265">
    <property type="component" value="Chromosome 11"/>
</dbReference>
<feature type="compositionally biased region" description="Basic and acidic residues" evidence="1">
    <location>
        <begin position="479"/>
        <end position="497"/>
    </location>
</feature>
<feature type="region of interest" description="Disordered" evidence="1">
    <location>
        <begin position="456"/>
        <end position="497"/>
    </location>
</feature>
<keyword evidence="4" id="KW-1185">Reference proteome</keyword>
<dbReference type="PANTHER" id="PTHR48483">
    <property type="entry name" value="INTERLEUKIN-27 SUBUNIT BETA"/>
    <property type="match status" value="1"/>
</dbReference>
<evidence type="ECO:0000259" key="2">
    <source>
        <dbReference type="PROSITE" id="PS50853"/>
    </source>
</evidence>
<dbReference type="InterPro" id="IPR003961">
    <property type="entry name" value="FN3_dom"/>
</dbReference>
<dbReference type="Pfam" id="PF00041">
    <property type="entry name" value="fn3"/>
    <property type="match status" value="1"/>
</dbReference>
<reference evidence="3" key="3">
    <citation type="submission" date="2025-09" db="UniProtKB">
        <authorList>
            <consortium name="Ensembl"/>
        </authorList>
    </citation>
    <scope>IDENTIFICATION</scope>
</reference>
<dbReference type="SUPFAM" id="SSF49265">
    <property type="entry name" value="Fibronectin type III"/>
    <property type="match status" value="1"/>
</dbReference>
<dbReference type="Ensembl" id="ENSSAUT00010021861.1">
    <property type="protein sequence ID" value="ENSSAUP00010020682.1"/>
    <property type="gene ID" value="ENSSAUG00010009220.1"/>
</dbReference>
<dbReference type="PANTHER" id="PTHR48483:SF1">
    <property type="entry name" value="INTERLEUKIN-12 RECEPTOR SUBUNIT BETA-1-RELATED"/>
    <property type="match status" value="1"/>
</dbReference>
<dbReference type="InterPro" id="IPR036116">
    <property type="entry name" value="FN3_sf"/>
</dbReference>
<dbReference type="SMART" id="SM00060">
    <property type="entry name" value="FN3"/>
    <property type="match status" value="2"/>
</dbReference>
<dbReference type="InParanoid" id="A0A671V1S4"/>
<dbReference type="Gene3D" id="2.60.40.10">
    <property type="entry name" value="Immunoglobulins"/>
    <property type="match status" value="2"/>
</dbReference>
<accession>A0A671V1S4</accession>
<sequence>MEQLSKIHVKSNTFLFIEISSVEVIYVCEWTMNTTESDLCVFIRREIVKDCRRVKETTCSMHEDALITKRPVEIWVAAHVGNSSCTSPRRSVELQQKVKHDVPKDISMSWLKNNLSLSWTAVEEYPALAEVRFRRLEHPTDSWETIQQAGSVIVVNLLKFTPYQVQIRQRSSHVRNPLWSDWSPVVTVPAGDTTDFILYWHFGLSIHKLEQKPEVSMTTRLLNGTRKVTLTWKVRRGKDAKTFTPVVMDTQSSQRCPCVVKRPDIKSSEYQTYVSYSAVNISVMAMNAAGSSPPAIIQVPAQPAADLKICNETLMNKKIKKKTCREFYELRDGDSRPENIITVTEFVCYLYFEHRCKRGKPHTIEMCLFYKKQGAPRIKPQNFTHSSETDNSVNLSWKAIPPADQRGFLTHYSLCSVKISSPECLNISASVINYRLENLTPGAQYNISLAGVTPGGEGPNAQTTVNTLPEKPVNGAGRNNKDTEGLQDCEAKPESKW</sequence>
<dbReference type="InterPro" id="IPR053073">
    <property type="entry name" value="IL11/IL27_subunit_beta"/>
</dbReference>
<dbReference type="PROSITE" id="PS50853">
    <property type="entry name" value="FN3"/>
    <property type="match status" value="2"/>
</dbReference>
<proteinExistence type="predicted"/>
<dbReference type="InterPro" id="IPR013783">
    <property type="entry name" value="Ig-like_fold"/>
</dbReference>
<feature type="domain" description="Fibronectin type-III" evidence="2">
    <location>
        <begin position="379"/>
        <end position="471"/>
    </location>
</feature>
<evidence type="ECO:0000256" key="1">
    <source>
        <dbReference type="SAM" id="MobiDB-lite"/>
    </source>
</evidence>